<accession>A0A4C1VBZ0</accession>
<gene>
    <name evidence="2" type="ORF">EVAR_28324_1</name>
</gene>
<evidence type="ECO:0000313" key="3">
    <source>
        <dbReference type="Proteomes" id="UP000299102"/>
    </source>
</evidence>
<feature type="compositionally biased region" description="Low complexity" evidence="1">
    <location>
        <begin position="208"/>
        <end position="220"/>
    </location>
</feature>
<dbReference type="EMBL" id="BGZK01000299">
    <property type="protein sequence ID" value="GBP35125.1"/>
    <property type="molecule type" value="Genomic_DNA"/>
</dbReference>
<reference evidence="2 3" key="1">
    <citation type="journal article" date="2019" name="Commun. Biol.">
        <title>The bagworm genome reveals a unique fibroin gene that provides high tensile strength.</title>
        <authorList>
            <person name="Kono N."/>
            <person name="Nakamura H."/>
            <person name="Ohtoshi R."/>
            <person name="Tomita M."/>
            <person name="Numata K."/>
            <person name="Arakawa K."/>
        </authorList>
    </citation>
    <scope>NUCLEOTIDE SEQUENCE [LARGE SCALE GENOMIC DNA]</scope>
</reference>
<feature type="region of interest" description="Disordered" evidence="1">
    <location>
        <begin position="306"/>
        <end position="330"/>
    </location>
</feature>
<keyword evidence="3" id="KW-1185">Reference proteome</keyword>
<dbReference type="Proteomes" id="UP000299102">
    <property type="component" value="Unassembled WGS sequence"/>
</dbReference>
<dbReference type="OrthoDB" id="7490542at2759"/>
<protein>
    <submittedName>
        <fullName evidence="2">Uncharacterized protein</fullName>
    </submittedName>
</protein>
<comment type="caution">
    <text evidence="2">The sequence shown here is derived from an EMBL/GenBank/DDBJ whole genome shotgun (WGS) entry which is preliminary data.</text>
</comment>
<evidence type="ECO:0000256" key="1">
    <source>
        <dbReference type="SAM" id="MobiDB-lite"/>
    </source>
</evidence>
<dbReference type="AlphaFoldDB" id="A0A4C1VBZ0"/>
<proteinExistence type="predicted"/>
<organism evidence="2 3">
    <name type="scientific">Eumeta variegata</name>
    <name type="common">Bagworm moth</name>
    <name type="synonym">Eumeta japonica</name>
    <dbReference type="NCBI Taxonomy" id="151549"/>
    <lineage>
        <taxon>Eukaryota</taxon>
        <taxon>Metazoa</taxon>
        <taxon>Ecdysozoa</taxon>
        <taxon>Arthropoda</taxon>
        <taxon>Hexapoda</taxon>
        <taxon>Insecta</taxon>
        <taxon>Pterygota</taxon>
        <taxon>Neoptera</taxon>
        <taxon>Endopterygota</taxon>
        <taxon>Lepidoptera</taxon>
        <taxon>Glossata</taxon>
        <taxon>Ditrysia</taxon>
        <taxon>Tineoidea</taxon>
        <taxon>Psychidae</taxon>
        <taxon>Oiketicinae</taxon>
        <taxon>Eumeta</taxon>
    </lineage>
</organism>
<feature type="compositionally biased region" description="Low complexity" evidence="1">
    <location>
        <begin position="260"/>
        <end position="270"/>
    </location>
</feature>
<feature type="region of interest" description="Disordered" evidence="1">
    <location>
        <begin position="190"/>
        <end position="280"/>
    </location>
</feature>
<feature type="compositionally biased region" description="Basic and acidic residues" evidence="1">
    <location>
        <begin position="197"/>
        <end position="207"/>
    </location>
</feature>
<evidence type="ECO:0000313" key="2">
    <source>
        <dbReference type="EMBL" id="GBP35125.1"/>
    </source>
</evidence>
<name>A0A4C1VBZ0_EUMVA</name>
<sequence length="455" mass="49572">MTLLYYLKRNTGNSRPAGRIRPAVRFNPVFRDARRVATARCKICYTYIKARARFSNGRTLISTVGAGDTTMKTVLVLSALCVCVRASGVLHAGPAPVVTAASSQYFQRTFNRLVAAPVLETPIVVAEAPVVPETAIVPVAAAAPINPSGTAQPADPNVAIAIATAHAARPINTFIFPSFPVAPSTVNFLPIPPTNETPKDKPREEVTPRTPRVTTLRTTAAPPPPQPEFNQASASSSSNNDFQPAPSASSSTDNAVLPISSSSNHNNNFNRYPPPVQRPFPTDNIVNRPYPPKNDILPVPAFSSQNNNFNQYGPPVHRPLPSNNNFNIRPQIPHTYSHPQKFQTPSGHSQKLKTTVEIVRAPLAYIAPPPLHHHHIKHIHTFVPAKVVVRPITYTSLSPARLRSRVAVGRTSPAQARSFNVVSPQIPLRNPLIPRDIEPTTFSPFRRSNTKPPKI</sequence>